<accession>A0A481Z1R3</accession>
<protein>
    <recommendedName>
        <fullName evidence="2">3'-5' exonuclease</fullName>
    </recommendedName>
</protein>
<proteinExistence type="predicted"/>
<sequence length="484" mass="57977">MNNFVKNIITLYDNNKWDDIINLCYNNKYNIVKEFNKYIDKNKNKDKGNYVDILGPYSKSIYEYHIRNTNNNYTSLLRLSILHLIEQYNKLKLLEANELKNPKTKITYIVTIADNELKIKLFILYLLVYYLESEIRNITMTDLMNKKPHVGIDYEFNNRIIALMQLNFETVSDGNNKTNSYIWLVNPGEFDEEATKLLINYLMINQIIYKIFHGADSLDIPYTYEILLKNNKDHILKFTKKLLDTRFLCEYYRLSIGEDKKCSIYNALLYFGTITNEKFKMLEDTHDKMGPTQDINWDIHRMSSYHISYALYDVLFLKHFMVDIFTHIKDNTPQYINSYKYVIPLIRFIYIDRKNITDIIETSKATVNLINNYLIKHKDKKITLITIYNQIMENFKIENKDIDFDFILTVGYLKKALATVLKYIVYSVIQDNFKIYKSKREVYDQKIDMNIIYKKLKENNYKRMTYLLNLFKIEAEKKLLILTK</sequence>
<name>A0A481Z1R3_9VIRU</name>
<evidence type="ECO:0000313" key="1">
    <source>
        <dbReference type="EMBL" id="QBK89121.1"/>
    </source>
</evidence>
<evidence type="ECO:0008006" key="2">
    <source>
        <dbReference type="Google" id="ProtNLM"/>
    </source>
</evidence>
<organism evidence="1">
    <name type="scientific">Mimivirus LCMiAC02</name>
    <dbReference type="NCBI Taxonomy" id="2506609"/>
    <lineage>
        <taxon>Viruses</taxon>
        <taxon>Varidnaviria</taxon>
        <taxon>Bamfordvirae</taxon>
        <taxon>Nucleocytoviricota</taxon>
        <taxon>Megaviricetes</taxon>
        <taxon>Imitervirales</taxon>
        <taxon>Mimiviridae</taxon>
        <taxon>Klosneuvirinae</taxon>
    </lineage>
</organism>
<gene>
    <name evidence="1" type="ORF">LCMiAC02_02140</name>
</gene>
<reference evidence="1" key="1">
    <citation type="journal article" date="2019" name="MBio">
        <title>Virus Genomes from Deep Sea Sediments Expand the Ocean Megavirome and Support Independent Origins of Viral Gigantism.</title>
        <authorList>
            <person name="Backstrom D."/>
            <person name="Yutin N."/>
            <person name="Jorgensen S.L."/>
            <person name="Dharamshi J."/>
            <person name="Homa F."/>
            <person name="Zaremba-Niedwiedzka K."/>
            <person name="Spang A."/>
            <person name="Wolf Y.I."/>
            <person name="Koonin E.V."/>
            <person name="Ettema T.J."/>
        </authorList>
    </citation>
    <scope>NUCLEOTIDE SEQUENCE</scope>
</reference>
<dbReference type="EMBL" id="MK500408">
    <property type="protein sequence ID" value="QBK89121.1"/>
    <property type="molecule type" value="Genomic_DNA"/>
</dbReference>